<dbReference type="EnsemblPlants" id="ONIVA01G39530.1">
    <property type="protein sequence ID" value="ONIVA01G39530.1"/>
    <property type="gene ID" value="ONIVA01G39530"/>
</dbReference>
<sequence>MDAAALPCFDRRSACFAASSPSPTTAGRAPERGGIAARVSWLVGRMAGGGCGADDRKGKVEYWEKLQALAIQVITGPHAEVEP</sequence>
<proteinExistence type="predicted"/>
<evidence type="ECO:0000313" key="1">
    <source>
        <dbReference type="EnsemblPlants" id="ONIVA01G39530.1"/>
    </source>
</evidence>
<organism evidence="1">
    <name type="scientific">Oryza nivara</name>
    <name type="common">Indian wild rice</name>
    <name type="synonym">Oryza sativa f. spontanea</name>
    <dbReference type="NCBI Taxonomy" id="4536"/>
    <lineage>
        <taxon>Eukaryota</taxon>
        <taxon>Viridiplantae</taxon>
        <taxon>Streptophyta</taxon>
        <taxon>Embryophyta</taxon>
        <taxon>Tracheophyta</taxon>
        <taxon>Spermatophyta</taxon>
        <taxon>Magnoliopsida</taxon>
        <taxon>Liliopsida</taxon>
        <taxon>Poales</taxon>
        <taxon>Poaceae</taxon>
        <taxon>BOP clade</taxon>
        <taxon>Oryzoideae</taxon>
        <taxon>Oryzeae</taxon>
        <taxon>Oryzinae</taxon>
        <taxon>Oryza</taxon>
    </lineage>
</organism>
<name>A0A0E0FUQ4_ORYNI</name>
<reference evidence="1" key="2">
    <citation type="submission" date="2018-04" db="EMBL/GenBank/DDBJ databases">
        <title>OnivRS2 (Oryza nivara Reference Sequence Version 2).</title>
        <authorList>
            <person name="Zhang J."/>
            <person name="Kudrna D."/>
            <person name="Lee S."/>
            <person name="Talag J."/>
            <person name="Rajasekar S."/>
            <person name="Welchert J."/>
            <person name="Hsing Y.-I."/>
            <person name="Wing R.A."/>
        </authorList>
    </citation>
    <scope>NUCLEOTIDE SEQUENCE [LARGE SCALE GENOMIC DNA]</scope>
</reference>
<reference evidence="1" key="1">
    <citation type="submission" date="2015-04" db="UniProtKB">
        <authorList>
            <consortium name="EnsemblPlants"/>
        </authorList>
    </citation>
    <scope>IDENTIFICATION</scope>
    <source>
        <strain evidence="1">SL10</strain>
    </source>
</reference>
<keyword evidence="2" id="KW-1185">Reference proteome</keyword>
<dbReference type="AlphaFoldDB" id="A0A0E0FUQ4"/>
<dbReference type="HOGENOM" id="CLU_2546476_0_0_1"/>
<protein>
    <submittedName>
        <fullName evidence="1">Uncharacterized protein</fullName>
    </submittedName>
</protein>
<accession>A0A0E0FUQ4</accession>
<dbReference type="Gramene" id="ONIVA01G39530.1">
    <property type="protein sequence ID" value="ONIVA01G39530.1"/>
    <property type="gene ID" value="ONIVA01G39530"/>
</dbReference>
<dbReference type="Proteomes" id="UP000006591">
    <property type="component" value="Chromosome 1"/>
</dbReference>
<evidence type="ECO:0000313" key="2">
    <source>
        <dbReference type="Proteomes" id="UP000006591"/>
    </source>
</evidence>